<protein>
    <submittedName>
        <fullName evidence="2">YitT family protein</fullName>
    </submittedName>
</protein>
<dbReference type="AlphaFoldDB" id="A0A6N7R4S4"/>
<feature type="transmembrane region" description="Helical" evidence="1">
    <location>
        <begin position="175"/>
        <end position="198"/>
    </location>
</feature>
<comment type="caution">
    <text evidence="2">The sequence shown here is derived from an EMBL/GenBank/DDBJ whole genome shotgun (WGS) entry which is preliminary data.</text>
</comment>
<dbReference type="EMBL" id="WJEE01000054">
    <property type="protein sequence ID" value="MRI68206.1"/>
    <property type="molecule type" value="Genomic_DNA"/>
</dbReference>
<feature type="transmembrane region" description="Helical" evidence="1">
    <location>
        <begin position="47"/>
        <end position="69"/>
    </location>
</feature>
<dbReference type="PANTHER" id="PTHR40078">
    <property type="entry name" value="INTEGRAL MEMBRANE PROTEIN-RELATED"/>
    <property type="match status" value="1"/>
</dbReference>
<keyword evidence="3" id="KW-1185">Reference proteome</keyword>
<proteinExistence type="predicted"/>
<feature type="transmembrane region" description="Helical" evidence="1">
    <location>
        <begin position="76"/>
        <end position="95"/>
    </location>
</feature>
<feature type="transmembrane region" description="Helical" evidence="1">
    <location>
        <begin position="148"/>
        <end position="169"/>
    </location>
</feature>
<keyword evidence="1" id="KW-1133">Transmembrane helix</keyword>
<organism evidence="2 3">
    <name type="scientific">Gracilibacillus thailandensis</name>
    <dbReference type="NCBI Taxonomy" id="563735"/>
    <lineage>
        <taxon>Bacteria</taxon>
        <taxon>Bacillati</taxon>
        <taxon>Bacillota</taxon>
        <taxon>Bacilli</taxon>
        <taxon>Bacillales</taxon>
        <taxon>Bacillaceae</taxon>
        <taxon>Gracilibacillus</taxon>
    </lineage>
</organism>
<evidence type="ECO:0000256" key="1">
    <source>
        <dbReference type="SAM" id="Phobius"/>
    </source>
</evidence>
<keyword evidence="1" id="KW-0472">Membrane</keyword>
<accession>A0A6N7R4S4</accession>
<feature type="transmembrane region" description="Helical" evidence="1">
    <location>
        <begin position="110"/>
        <end position="127"/>
    </location>
</feature>
<dbReference type="Pfam" id="PF19700">
    <property type="entry name" value="DUF6198"/>
    <property type="match status" value="1"/>
</dbReference>
<dbReference type="Proteomes" id="UP000435187">
    <property type="component" value="Unassembled WGS sequence"/>
</dbReference>
<dbReference type="RefSeq" id="WP_153836712.1">
    <property type="nucleotide sequence ID" value="NZ_JBHUMW010000053.1"/>
</dbReference>
<dbReference type="PANTHER" id="PTHR40078:SF1">
    <property type="entry name" value="INTEGRAL MEMBRANE PROTEIN"/>
    <property type="match status" value="1"/>
</dbReference>
<name>A0A6N7R4S4_9BACI</name>
<dbReference type="InterPro" id="IPR038750">
    <property type="entry name" value="YczE/YyaS-like"/>
</dbReference>
<sequence>MLQNMARSFVIYIIGIITLTLGISLTIQSQLGASPFDALLVGLYRSFGLTIGSWEIIVGFTIVMLNAIAIKAKPEWFAMLTSFITGLGIDSWLFIQGSWLTPDNWLEQSAILLFGIIFSGIGIAIYLESSFAPNPMDRSMVIITDKTGLSFGISRAIISIALVIVALLFQGDVGIGTLVNALCTGVIIQALRPYVVLVKQKYVVPSMKAS</sequence>
<feature type="transmembrane region" description="Helical" evidence="1">
    <location>
        <begin position="9"/>
        <end position="27"/>
    </location>
</feature>
<evidence type="ECO:0000313" key="3">
    <source>
        <dbReference type="Proteomes" id="UP000435187"/>
    </source>
</evidence>
<evidence type="ECO:0000313" key="2">
    <source>
        <dbReference type="EMBL" id="MRI68206.1"/>
    </source>
</evidence>
<keyword evidence="1" id="KW-0812">Transmembrane</keyword>
<gene>
    <name evidence="2" type="ORF">GH885_18015</name>
</gene>
<reference evidence="2 3" key="1">
    <citation type="submission" date="2019-10" db="EMBL/GenBank/DDBJ databases">
        <title>Gracilibacillus salitolerans sp. nov., a moderate halophile isolated from a saline soil in northwest China.</title>
        <authorList>
            <person name="Gan L."/>
        </authorList>
    </citation>
    <scope>NUCLEOTIDE SEQUENCE [LARGE SCALE GENOMIC DNA]</scope>
    <source>
        <strain evidence="2 3">TP2-8</strain>
    </source>
</reference>